<gene>
    <name evidence="6" type="primary">solA</name>
    <name evidence="6" type="ORF">JANAI62_07420</name>
</gene>
<dbReference type="RefSeq" id="WP_220747613.1">
    <property type="nucleotide sequence ID" value="NZ_BPFH01000001.1"/>
</dbReference>
<keyword evidence="2" id="KW-0285">Flavoprotein</keyword>
<evidence type="ECO:0000313" key="7">
    <source>
        <dbReference type="Proteomes" id="UP000786693"/>
    </source>
</evidence>
<evidence type="ECO:0000259" key="5">
    <source>
        <dbReference type="Pfam" id="PF01266"/>
    </source>
</evidence>
<dbReference type="PANTHER" id="PTHR10961">
    <property type="entry name" value="PEROXISOMAL SARCOSINE OXIDASE"/>
    <property type="match status" value="1"/>
</dbReference>
<dbReference type="EMBL" id="BPFH01000001">
    <property type="protein sequence ID" value="GIT94119.1"/>
    <property type="molecule type" value="Genomic_DNA"/>
</dbReference>
<dbReference type="PANTHER" id="PTHR10961:SF10">
    <property type="entry name" value="FAD DEPENDENT OXIDOREDUCTASE DOMAIN-CONTAINING PROTEIN"/>
    <property type="match status" value="1"/>
</dbReference>
<evidence type="ECO:0000313" key="6">
    <source>
        <dbReference type="EMBL" id="GIT94119.1"/>
    </source>
</evidence>
<reference evidence="6 7" key="1">
    <citation type="submission" date="2021-05" db="EMBL/GenBank/DDBJ databases">
        <title>Bacteria Genome sequencing.</title>
        <authorList>
            <person name="Takabe Y."/>
            <person name="Nakajima Y."/>
            <person name="Suzuki S."/>
            <person name="Shiozaki T."/>
        </authorList>
    </citation>
    <scope>NUCLEOTIDE SEQUENCE [LARGE SCALE GENOMIC DNA]</scope>
    <source>
        <strain evidence="6 7">AI_62</strain>
    </source>
</reference>
<name>A0ABQ4NI87_9RHOB</name>
<dbReference type="Pfam" id="PF01266">
    <property type="entry name" value="DAO"/>
    <property type="match status" value="1"/>
</dbReference>
<sequence length="389" mass="41022">MESFDVIVIGGGMMGAPCARYLAEAGHRVAVVAAPEPSDPQEWAGPFGSHFDAARITRQGAGTADWSHLSQRSIARYADLEARSGRRIFQQSGALMAGPTSGPMAAQTSAVLSVARGLSPAPEVLTSEEVLARFGMALPEGGKATWEAEAAGWIDPRAMWAAQVSLAEQAGARVVRDTACAFDGGSVRLKDGTRMSAGHLIVATGPHAASDGLLPRRPKLTVWGRTIAFAQVSEAEAARLANVPSLIWVPEGWTYGLYMLPPIRYPDGNIYIKIGGEVESPKIRSDAEMTAWYRGGGDRDVGQRLLAEMRQVLPGLRIEGESTGACAVVWTETGYPYIAPASDNVTVLCGGNGAAAKCGDELGRLGARVAQGHDLSGEGYDQDFAAVWA</sequence>
<comment type="caution">
    <text evidence="6">The sequence shown here is derived from an EMBL/GenBank/DDBJ whole genome shotgun (WGS) entry which is preliminary data.</text>
</comment>
<dbReference type="InterPro" id="IPR006076">
    <property type="entry name" value="FAD-dep_OxRdtase"/>
</dbReference>
<organism evidence="6 7">
    <name type="scientific">Jannaschia pagri</name>
    <dbReference type="NCBI Taxonomy" id="2829797"/>
    <lineage>
        <taxon>Bacteria</taxon>
        <taxon>Pseudomonadati</taxon>
        <taxon>Pseudomonadota</taxon>
        <taxon>Alphaproteobacteria</taxon>
        <taxon>Rhodobacterales</taxon>
        <taxon>Roseobacteraceae</taxon>
        <taxon>Jannaschia</taxon>
    </lineage>
</organism>
<dbReference type="InterPro" id="IPR036188">
    <property type="entry name" value="FAD/NAD-bd_sf"/>
</dbReference>
<proteinExistence type="predicted"/>
<evidence type="ECO:0000256" key="3">
    <source>
        <dbReference type="ARBA" id="ARBA00022827"/>
    </source>
</evidence>
<dbReference type="Proteomes" id="UP000786693">
    <property type="component" value="Unassembled WGS sequence"/>
</dbReference>
<evidence type="ECO:0000256" key="1">
    <source>
        <dbReference type="ARBA" id="ARBA00001974"/>
    </source>
</evidence>
<dbReference type="Gene3D" id="3.30.9.10">
    <property type="entry name" value="D-Amino Acid Oxidase, subunit A, domain 2"/>
    <property type="match status" value="1"/>
</dbReference>
<keyword evidence="7" id="KW-1185">Reference proteome</keyword>
<accession>A0ABQ4NI87</accession>
<keyword evidence="3" id="KW-0274">FAD</keyword>
<keyword evidence="4" id="KW-0560">Oxidoreductase</keyword>
<evidence type="ECO:0000256" key="2">
    <source>
        <dbReference type="ARBA" id="ARBA00022630"/>
    </source>
</evidence>
<evidence type="ECO:0000256" key="4">
    <source>
        <dbReference type="ARBA" id="ARBA00023002"/>
    </source>
</evidence>
<dbReference type="InterPro" id="IPR045170">
    <property type="entry name" value="MTOX"/>
</dbReference>
<dbReference type="Gene3D" id="3.50.50.60">
    <property type="entry name" value="FAD/NAD(P)-binding domain"/>
    <property type="match status" value="1"/>
</dbReference>
<protein>
    <submittedName>
        <fullName evidence="6">Sarcosine oxidase</fullName>
    </submittedName>
</protein>
<dbReference type="SUPFAM" id="SSF51905">
    <property type="entry name" value="FAD/NAD(P)-binding domain"/>
    <property type="match status" value="1"/>
</dbReference>
<feature type="domain" description="FAD dependent oxidoreductase" evidence="5">
    <location>
        <begin position="5"/>
        <end position="367"/>
    </location>
</feature>
<comment type="cofactor">
    <cofactor evidence="1">
        <name>FAD</name>
        <dbReference type="ChEBI" id="CHEBI:57692"/>
    </cofactor>
</comment>